<dbReference type="Gene3D" id="1.20.120.330">
    <property type="entry name" value="Nucleotidyltransferases domain 2"/>
    <property type="match status" value="1"/>
</dbReference>
<evidence type="ECO:0008006" key="3">
    <source>
        <dbReference type="Google" id="ProtNLM"/>
    </source>
</evidence>
<dbReference type="RefSeq" id="WP_330128631.1">
    <property type="nucleotide sequence ID" value="NZ_JAUHLI010000007.1"/>
</dbReference>
<reference evidence="1 2" key="1">
    <citation type="submission" date="2023-07" db="EMBL/GenBank/DDBJ databases">
        <title>Alkalimonas sp., MEB108 novel, alkaliphilic bacterium isolated from Lonar Lake, India.</title>
        <authorList>
            <person name="Joshi A."/>
            <person name="Thite S."/>
        </authorList>
    </citation>
    <scope>NUCLEOTIDE SEQUENCE [LARGE SCALE GENOMIC DNA]</scope>
    <source>
        <strain evidence="1 2">MEB108</strain>
    </source>
</reference>
<comment type="caution">
    <text evidence="1">The sequence shown here is derived from an EMBL/GenBank/DDBJ whole genome shotgun (WGS) entry which is preliminary data.</text>
</comment>
<dbReference type="Proteomes" id="UP001336314">
    <property type="component" value="Unassembled WGS sequence"/>
</dbReference>
<dbReference type="EMBL" id="JAUHLI010000007">
    <property type="protein sequence ID" value="MEE2001533.1"/>
    <property type="molecule type" value="Genomic_DNA"/>
</dbReference>
<proteinExistence type="predicted"/>
<evidence type="ECO:0000313" key="1">
    <source>
        <dbReference type="EMBL" id="MEE2001533.1"/>
    </source>
</evidence>
<dbReference type="SUPFAM" id="SSF81593">
    <property type="entry name" value="Nucleotidyltransferase substrate binding subunit/domain"/>
    <property type="match status" value="1"/>
</dbReference>
<gene>
    <name evidence="1" type="ORF">QWY20_08710</name>
</gene>
<keyword evidence="2" id="KW-1185">Reference proteome</keyword>
<name>A0ABU7J5B7_9GAMM</name>
<sequence length="164" mass="18574">MTSKKSSLQYFQECLDQLHNASRWLERSYHQCVAFQLNAKLTEAQFDSLENLSSRFARVTDLLLSKTYRALDLVELMEPGSLIDTINRAVKRDLIESAELARTLKDIRNEIVHEYVVEDLQALQQEVLAHTKTLLELVEKVSGYAQRQSLAGSASGNQAFQAGN</sequence>
<organism evidence="1 2">
    <name type="scientific">Alkalimonas cellulosilytica</name>
    <dbReference type="NCBI Taxonomy" id="3058395"/>
    <lineage>
        <taxon>Bacteria</taxon>
        <taxon>Pseudomonadati</taxon>
        <taxon>Pseudomonadota</taxon>
        <taxon>Gammaproteobacteria</taxon>
        <taxon>Alkalimonas</taxon>
    </lineage>
</organism>
<evidence type="ECO:0000313" key="2">
    <source>
        <dbReference type="Proteomes" id="UP001336314"/>
    </source>
</evidence>
<protein>
    <recommendedName>
        <fullName evidence="3">DUF86 domain-containing protein</fullName>
    </recommendedName>
</protein>
<accession>A0ABU7J5B7</accession>